<feature type="transmembrane region" description="Helical" evidence="1">
    <location>
        <begin position="87"/>
        <end position="106"/>
    </location>
</feature>
<evidence type="ECO:0000313" key="3">
    <source>
        <dbReference type="Proteomes" id="UP001208689"/>
    </source>
</evidence>
<sequence>MEIKKKNEENIRNFFKSKKFKAILVFCVPFTLLSAYFLWLIPTWIKIPFLFITFITLLFLYIILNDVNIPISLLQFKKIVGKFNSKILKNVFLCSLPTIQVILSILTINLGFLSSIIALLNTSFLPGYCILAITKIRTKFSRIEMIAFSFITSYIFTAILWFILVISKIANRNTIFLVLLLILVGGTILFTNKEISYPKIESFASKNDWMGFAIIYMMYIFSSLLLYPQIVYSISPDIYRHYSYSVLFGESINDYFLQYYSWFYTVAHSHESAFIFLSNGSIVVNQTTLLLINYILPIVFYTAMKRFFNKIDKRIPILATWAYMLGATGGLGWIYFIKLRLINQLPFSNALNLANSQTLNSLYYGFSPSYYTPIIPSFIILFGIMTLIQIDSIPGKLFIPLLTIMQVGMFLSHVAEATIFGIFLGVFLFFFKGKGIKSTETLFSMILSYISIIIFYKLYNYLSKAIEEWIFPLYFYLLYVTLAFLILTMIIHLGWKFIVRNKEKITNTRLTNYLIRIEKSPADNRYFPHERWHKVVKILILFALLLLISGLVYWTFVWDSESLSIENFLESGQVLWFFHPVRLGFYGLFGLLYLYFSVKNKNIDFKYNFLLIFGIFCMGFGIVLTYVRLHILTGPIYYFERRLGVFIIIPFIATGIYYGLIHFDKHKLKNLQLNEIHFRSLYKYLVLFFLLISNYSTVLFGLEYSYRNGENAKQYLPVLWDEDKMGINAIRTLLEEDNSAYIITLDEFTYQMINKSESNSRIVLNLVLGEKLSYNTLTESIFLQQYTMKNEGFENSYLYLTQGNVSKINERYHDYFKEMLNIFHKVYSEEDYTIYRIPKISPPQSNSDLKIVFPQDNYLPFSQKVQNMNLFSQAYRNFSTINDLDGSLFDYDKLFLAFDPLNDDSLNITPSFYEWESCGGNFDFQTATEFNINSYSKDPYVSSGTLMCPYPISNLTARFQISIADMDKNVNNYLEFVFSQNDDMSFNKIVYLFSPSGFIHYYFIVGDQILPQTWPGVNTSINWKLRDHLIVDISINEQGIDFSLNNFHATNNNTSNSNVFGIQYTTYSTSFIVNFDLRDFEAFYAVKSSRNIEDYYDYIENGGDLIIFNSNGYNAFAKEMIEMSFSTSASNKLIGETESIDLLYEIELILLSVTPANASILASYSNSYDEEVPFIITQPIGMGNLYYINIYPIFKAIQLKIYQETGIPYYEDILRVVNLDIPYLTY</sequence>
<evidence type="ECO:0000313" key="2">
    <source>
        <dbReference type="EMBL" id="UYP47998.1"/>
    </source>
</evidence>
<feature type="transmembrane region" description="Helical" evidence="1">
    <location>
        <begin position="274"/>
        <end position="295"/>
    </location>
</feature>
<feature type="transmembrane region" description="Helical" evidence="1">
    <location>
        <begin position="112"/>
        <end position="133"/>
    </location>
</feature>
<feature type="transmembrane region" description="Helical" evidence="1">
    <location>
        <begin position="212"/>
        <end position="230"/>
    </location>
</feature>
<keyword evidence="1" id="KW-0812">Transmembrane</keyword>
<feature type="transmembrane region" description="Helical" evidence="1">
    <location>
        <begin position="474"/>
        <end position="495"/>
    </location>
</feature>
<feature type="transmembrane region" description="Helical" evidence="1">
    <location>
        <begin position="315"/>
        <end position="337"/>
    </location>
</feature>
<keyword evidence="3" id="KW-1185">Reference proteome</keyword>
<reference evidence="2" key="1">
    <citation type="submission" date="2022-09" db="EMBL/GenBank/DDBJ databases">
        <title>Actin cytoskeleton and complex cell architecture in an #Asgard archaeon.</title>
        <authorList>
            <person name="Ponce Toledo R.I."/>
            <person name="Schleper C."/>
            <person name="Rodrigues Oliveira T."/>
            <person name="Wollweber F."/>
            <person name="Xu J."/>
            <person name="Rittmann S."/>
            <person name="Klingl A."/>
            <person name="Pilhofer M."/>
        </authorList>
    </citation>
    <scope>NUCLEOTIDE SEQUENCE</scope>
    <source>
        <strain evidence="2">B-35</strain>
    </source>
</reference>
<accession>A0ABY6HWU4</accession>
<protein>
    <submittedName>
        <fullName evidence="2">Uncharacterized protein</fullName>
    </submittedName>
</protein>
<keyword evidence="1" id="KW-1133">Transmembrane helix</keyword>
<feature type="transmembrane region" description="Helical" evidence="1">
    <location>
        <begin position="643"/>
        <end position="660"/>
    </location>
</feature>
<feature type="transmembrane region" description="Helical" evidence="1">
    <location>
        <begin position="576"/>
        <end position="596"/>
    </location>
</feature>
<name>A0ABY6HWU4_9ARCH</name>
<dbReference type="Proteomes" id="UP001208689">
    <property type="component" value="Chromosome"/>
</dbReference>
<feature type="transmembrane region" description="Helical" evidence="1">
    <location>
        <begin position="442"/>
        <end position="462"/>
    </location>
</feature>
<feature type="transmembrane region" description="Helical" evidence="1">
    <location>
        <begin position="370"/>
        <end position="390"/>
    </location>
</feature>
<feature type="transmembrane region" description="Helical" evidence="1">
    <location>
        <begin position="410"/>
        <end position="430"/>
    </location>
</feature>
<feature type="transmembrane region" description="Helical" evidence="1">
    <location>
        <begin position="535"/>
        <end position="556"/>
    </location>
</feature>
<feature type="transmembrane region" description="Helical" evidence="1">
    <location>
        <begin position="608"/>
        <end position="631"/>
    </location>
</feature>
<evidence type="ECO:0000256" key="1">
    <source>
        <dbReference type="SAM" id="Phobius"/>
    </source>
</evidence>
<gene>
    <name evidence="2" type="ORF">NEF87_004283</name>
</gene>
<proteinExistence type="predicted"/>
<feature type="transmembrane region" description="Helical" evidence="1">
    <location>
        <begin position="681"/>
        <end position="702"/>
    </location>
</feature>
<feature type="transmembrane region" description="Helical" evidence="1">
    <location>
        <begin position="173"/>
        <end position="191"/>
    </location>
</feature>
<dbReference type="EMBL" id="CP104013">
    <property type="protein sequence ID" value="UYP47998.1"/>
    <property type="molecule type" value="Genomic_DNA"/>
</dbReference>
<feature type="transmembrane region" description="Helical" evidence="1">
    <location>
        <begin position="20"/>
        <end position="41"/>
    </location>
</feature>
<organism evidence="2 3">
    <name type="scientific">Candidatus Lokiarchaeum ossiferum</name>
    <dbReference type="NCBI Taxonomy" id="2951803"/>
    <lineage>
        <taxon>Archaea</taxon>
        <taxon>Promethearchaeati</taxon>
        <taxon>Promethearchaeota</taxon>
        <taxon>Promethearchaeia</taxon>
        <taxon>Promethearchaeales</taxon>
        <taxon>Promethearchaeaceae</taxon>
        <taxon>Candidatus Lokiarchaeum</taxon>
    </lineage>
</organism>
<feature type="transmembrane region" description="Helical" evidence="1">
    <location>
        <begin position="145"/>
        <end position="167"/>
    </location>
</feature>
<feature type="transmembrane region" description="Helical" evidence="1">
    <location>
        <begin position="47"/>
        <end position="67"/>
    </location>
</feature>
<keyword evidence="1" id="KW-0472">Membrane</keyword>